<evidence type="ECO:0000313" key="2">
    <source>
        <dbReference type="Proteomes" id="UP000075880"/>
    </source>
</evidence>
<proteinExistence type="predicted"/>
<name>A0AAG5DHB5_ANOAO</name>
<sequence length="38" mass="4104">MRHIKRESVHLHALCATLLLSPRKIVAKQASAPAIVSG</sequence>
<organism evidence="1 2">
    <name type="scientific">Anopheles atroparvus</name>
    <name type="common">European mosquito</name>
    <dbReference type="NCBI Taxonomy" id="41427"/>
    <lineage>
        <taxon>Eukaryota</taxon>
        <taxon>Metazoa</taxon>
        <taxon>Ecdysozoa</taxon>
        <taxon>Arthropoda</taxon>
        <taxon>Hexapoda</taxon>
        <taxon>Insecta</taxon>
        <taxon>Pterygota</taxon>
        <taxon>Neoptera</taxon>
        <taxon>Endopterygota</taxon>
        <taxon>Diptera</taxon>
        <taxon>Nematocera</taxon>
        <taxon>Culicoidea</taxon>
        <taxon>Culicidae</taxon>
        <taxon>Anophelinae</taxon>
        <taxon>Anopheles</taxon>
    </lineage>
</organism>
<dbReference type="AlphaFoldDB" id="A0AAG5DHB5"/>
<dbReference type="EnsemblMetazoa" id="ENSAATROPT011722">
    <property type="protein sequence ID" value="ENSAATROPP010612"/>
    <property type="gene ID" value="ENSAATROPG009544"/>
</dbReference>
<dbReference type="Proteomes" id="UP000075880">
    <property type="component" value="Unassembled WGS sequence"/>
</dbReference>
<protein>
    <submittedName>
        <fullName evidence="1">Uncharacterized protein</fullName>
    </submittedName>
</protein>
<keyword evidence="2" id="KW-1185">Reference proteome</keyword>
<evidence type="ECO:0000313" key="1">
    <source>
        <dbReference type="EnsemblMetazoa" id="ENSAATROPP010612"/>
    </source>
</evidence>
<accession>A0AAG5DHB5</accession>
<reference evidence="1" key="1">
    <citation type="submission" date="2024-04" db="UniProtKB">
        <authorList>
            <consortium name="EnsemblMetazoa"/>
        </authorList>
    </citation>
    <scope>IDENTIFICATION</scope>
    <source>
        <strain evidence="1">EBRO</strain>
    </source>
</reference>